<dbReference type="Proteomes" id="UP000887578">
    <property type="component" value="Unplaced"/>
</dbReference>
<feature type="region of interest" description="Disordered" evidence="1">
    <location>
        <begin position="1"/>
        <end position="22"/>
    </location>
</feature>
<feature type="compositionally biased region" description="Polar residues" evidence="1">
    <location>
        <begin position="233"/>
        <end position="242"/>
    </location>
</feature>
<evidence type="ECO:0000313" key="2">
    <source>
        <dbReference type="Proteomes" id="UP000887578"/>
    </source>
</evidence>
<feature type="compositionally biased region" description="Polar residues" evidence="1">
    <location>
        <begin position="12"/>
        <end position="22"/>
    </location>
</feature>
<feature type="compositionally biased region" description="Low complexity" evidence="1">
    <location>
        <begin position="188"/>
        <end position="212"/>
    </location>
</feature>
<accession>A0A914P1Y2</accession>
<evidence type="ECO:0000313" key="3">
    <source>
        <dbReference type="WBParaSite" id="PDA_v2.g11822.t1"/>
    </source>
</evidence>
<keyword evidence="2" id="KW-1185">Reference proteome</keyword>
<dbReference type="AlphaFoldDB" id="A0A914P1Y2"/>
<reference evidence="3" key="1">
    <citation type="submission" date="2022-11" db="UniProtKB">
        <authorList>
            <consortium name="WormBaseParasite"/>
        </authorList>
    </citation>
    <scope>IDENTIFICATION</scope>
</reference>
<name>A0A914P1Y2_9BILA</name>
<organism evidence="2 3">
    <name type="scientific">Panagrolaimus davidi</name>
    <dbReference type="NCBI Taxonomy" id="227884"/>
    <lineage>
        <taxon>Eukaryota</taxon>
        <taxon>Metazoa</taxon>
        <taxon>Ecdysozoa</taxon>
        <taxon>Nematoda</taxon>
        <taxon>Chromadorea</taxon>
        <taxon>Rhabditida</taxon>
        <taxon>Tylenchina</taxon>
        <taxon>Panagrolaimomorpha</taxon>
        <taxon>Panagrolaimoidea</taxon>
        <taxon>Panagrolaimidae</taxon>
        <taxon>Panagrolaimus</taxon>
    </lineage>
</organism>
<sequence length="305" mass="33500">MSQLPTPLGVYSTHQHQQPQTSMTNLTASTLYQQHHHNSNISTNSLSPPSIIPSPSSAFCIPSGSIGPPSSNSMMSGIPTPLSGATMGQLHQQSEIAELLKSFSFSNILQNVQNFGNLPLGFPLSTNNHNNISTNPLQHSAIPNLPVQHQQQQQYPTSSTTSTTLPPQISQPIQQQLSYLKQEPLDEPQQSQSLYLQPSTSSSISSFQQPPSNAFISNTSDDESIFGERQPDTPKSSGNLSATRRKRKLKQQFDANGKPIVQRIRRRRRNGSIPEEDSAPKNLEKITPPGCRKLEPPLPDNNEQL</sequence>
<dbReference type="WBParaSite" id="PDA_v2.g11822.t1">
    <property type="protein sequence ID" value="PDA_v2.g11822.t1"/>
    <property type="gene ID" value="PDA_v2.g11822"/>
</dbReference>
<evidence type="ECO:0000256" key="1">
    <source>
        <dbReference type="SAM" id="MobiDB-lite"/>
    </source>
</evidence>
<proteinExistence type="predicted"/>
<feature type="region of interest" description="Disordered" evidence="1">
    <location>
        <begin position="185"/>
        <end position="305"/>
    </location>
</feature>
<protein>
    <submittedName>
        <fullName evidence="3">Uncharacterized protein</fullName>
    </submittedName>
</protein>
<feature type="region of interest" description="Disordered" evidence="1">
    <location>
        <begin position="147"/>
        <end position="167"/>
    </location>
</feature>